<organism evidence="4 5">
    <name type="scientific">Legionella lansingensis</name>
    <dbReference type="NCBI Taxonomy" id="45067"/>
    <lineage>
        <taxon>Bacteria</taxon>
        <taxon>Pseudomonadati</taxon>
        <taxon>Pseudomonadota</taxon>
        <taxon>Gammaproteobacteria</taxon>
        <taxon>Legionellales</taxon>
        <taxon>Legionellaceae</taxon>
        <taxon>Legionella</taxon>
    </lineage>
</organism>
<evidence type="ECO:0000313" key="5">
    <source>
        <dbReference type="Proteomes" id="UP000054869"/>
    </source>
</evidence>
<dbReference type="OrthoDB" id="9811121at2"/>
<dbReference type="EMBL" id="LNYI01000008">
    <property type="protein sequence ID" value="KTD24820.1"/>
    <property type="molecule type" value="Genomic_DNA"/>
</dbReference>
<keyword evidence="2" id="KW-0378">Hydrolase</keyword>
<dbReference type="InterPro" id="IPR036526">
    <property type="entry name" value="C-N_Hydrolase_sf"/>
</dbReference>
<protein>
    <submittedName>
        <fullName evidence="4">Nitrilase</fullName>
    </submittedName>
</protein>
<proteinExistence type="inferred from homology"/>
<evidence type="ECO:0000259" key="3">
    <source>
        <dbReference type="PROSITE" id="PS50263"/>
    </source>
</evidence>
<dbReference type="PANTHER" id="PTHR23088:SF27">
    <property type="entry name" value="DEAMINATED GLUTATHIONE AMIDASE"/>
    <property type="match status" value="1"/>
</dbReference>
<evidence type="ECO:0000313" key="4">
    <source>
        <dbReference type="EMBL" id="KTD24820.1"/>
    </source>
</evidence>
<dbReference type="SUPFAM" id="SSF56317">
    <property type="entry name" value="Carbon-nitrogen hydrolase"/>
    <property type="match status" value="1"/>
</dbReference>
<feature type="domain" description="CN hydrolase" evidence="3">
    <location>
        <begin position="2"/>
        <end position="249"/>
    </location>
</feature>
<dbReference type="Proteomes" id="UP000054869">
    <property type="component" value="Unassembled WGS sequence"/>
</dbReference>
<dbReference type="PANTHER" id="PTHR23088">
    <property type="entry name" value="NITRILASE-RELATED"/>
    <property type="match status" value="1"/>
</dbReference>
<dbReference type="Pfam" id="PF00795">
    <property type="entry name" value="CN_hydrolase"/>
    <property type="match status" value="1"/>
</dbReference>
<comment type="caution">
    <text evidence="4">The sequence shown here is derived from an EMBL/GenBank/DDBJ whole genome shotgun (WGS) entry which is preliminary data.</text>
</comment>
<name>A0A0W0VWZ4_9GAMM</name>
<keyword evidence="5" id="KW-1185">Reference proteome</keyword>
<gene>
    <name evidence="4" type="primary">nitA</name>
    <name evidence="4" type="ORF">Llan_0382</name>
</gene>
<dbReference type="AlphaFoldDB" id="A0A0W0VWZ4"/>
<accession>A0A0W0VWZ4</accession>
<dbReference type="PROSITE" id="PS01227">
    <property type="entry name" value="UPF0012"/>
    <property type="match status" value="1"/>
</dbReference>
<dbReference type="InterPro" id="IPR001110">
    <property type="entry name" value="UPF0012_CS"/>
</dbReference>
<dbReference type="Gene3D" id="3.60.110.10">
    <property type="entry name" value="Carbon-nitrogen hydrolase"/>
    <property type="match status" value="1"/>
</dbReference>
<dbReference type="eggNOG" id="COG0388">
    <property type="taxonomic scope" value="Bacteria"/>
</dbReference>
<evidence type="ECO:0000256" key="1">
    <source>
        <dbReference type="ARBA" id="ARBA00010613"/>
    </source>
</evidence>
<reference evidence="4 5" key="1">
    <citation type="submission" date="2015-11" db="EMBL/GenBank/DDBJ databases">
        <title>Genomic analysis of 38 Legionella species identifies large and diverse effector repertoires.</title>
        <authorList>
            <person name="Burstein D."/>
            <person name="Amaro F."/>
            <person name="Zusman T."/>
            <person name="Lifshitz Z."/>
            <person name="Cohen O."/>
            <person name="Gilbert J.A."/>
            <person name="Pupko T."/>
            <person name="Shuman H.A."/>
            <person name="Segal G."/>
        </authorList>
    </citation>
    <scope>NUCLEOTIDE SEQUENCE [LARGE SCALE GENOMIC DNA]</scope>
    <source>
        <strain evidence="4 5">ATCC 49751</strain>
    </source>
</reference>
<comment type="similarity">
    <text evidence="1">Belongs to the carbon-nitrogen hydrolase superfamily. NIT1/NIT2 family.</text>
</comment>
<evidence type="ECO:0000256" key="2">
    <source>
        <dbReference type="ARBA" id="ARBA00022801"/>
    </source>
</evidence>
<dbReference type="InterPro" id="IPR003010">
    <property type="entry name" value="C-N_Hydrolase"/>
</dbReference>
<dbReference type="PROSITE" id="PS50263">
    <property type="entry name" value="CN_HYDROLASE"/>
    <property type="match status" value="1"/>
</dbReference>
<dbReference type="PATRIC" id="fig|45067.4.peg.402"/>
<dbReference type="GO" id="GO:0016811">
    <property type="term" value="F:hydrolase activity, acting on carbon-nitrogen (but not peptide) bonds, in linear amides"/>
    <property type="evidence" value="ECO:0007669"/>
    <property type="project" value="InterPro"/>
</dbReference>
<dbReference type="InterPro" id="IPR045254">
    <property type="entry name" value="Nit1/2_C-N_Hydrolase"/>
</dbReference>
<dbReference type="RefSeq" id="WP_028372851.1">
    <property type="nucleotide sequence ID" value="NZ_CAAAJD010000008.1"/>
</dbReference>
<dbReference type="CDD" id="cd07572">
    <property type="entry name" value="nit"/>
    <property type="match status" value="1"/>
</dbReference>
<sequence>MAKVAAVQLTSSTSIAKNLKQIQPFFAKARDESVDLLVLPENFAFMGKSEKDKLQKAEQYGTGEIQEHISRWAKEYRLWVIAGTLPLKGLKAHVRSSCLVFDNKGLCAARYDKIHLFDVCVSEQEVHQESSTIERGDDVVVAETPVGRVGLTVCYDLRFPELYRQLVLRGAELFVVPSAFTAITGVAHWEVLLRARAIENLCYVVAPNQCGQHENGRHTYGHSMIVEPWGKIIAQQETGIGLITAEIDLRRLEQLRQQFPSNEHHVLPHLIK</sequence>
<dbReference type="STRING" id="45067.Llan_0382"/>